<dbReference type="PANTHER" id="PTHR24305:SF232">
    <property type="entry name" value="P450, PUTATIVE (EUROFUNG)-RELATED"/>
    <property type="match status" value="1"/>
</dbReference>
<dbReference type="InterPro" id="IPR002401">
    <property type="entry name" value="Cyt_P450_E_grp-I"/>
</dbReference>
<dbReference type="GO" id="GO:0016705">
    <property type="term" value="F:oxidoreductase activity, acting on paired donors, with incorporation or reduction of molecular oxygen"/>
    <property type="evidence" value="ECO:0007669"/>
    <property type="project" value="InterPro"/>
</dbReference>
<feature type="compositionally biased region" description="Basic and acidic residues" evidence="7">
    <location>
        <begin position="205"/>
        <end position="220"/>
    </location>
</feature>
<keyword evidence="3 6" id="KW-0349">Heme</keyword>
<organism evidence="8 9">
    <name type="scientific">Verticillium longisporum</name>
    <name type="common">Verticillium dahliae var. longisporum</name>
    <dbReference type="NCBI Taxonomy" id="100787"/>
    <lineage>
        <taxon>Eukaryota</taxon>
        <taxon>Fungi</taxon>
        <taxon>Dikarya</taxon>
        <taxon>Ascomycota</taxon>
        <taxon>Pezizomycotina</taxon>
        <taxon>Sordariomycetes</taxon>
        <taxon>Hypocreomycetidae</taxon>
        <taxon>Glomerellales</taxon>
        <taxon>Plectosphaerellaceae</taxon>
        <taxon>Verticillium</taxon>
    </lineage>
</organism>
<dbReference type="GO" id="GO:0020037">
    <property type="term" value="F:heme binding"/>
    <property type="evidence" value="ECO:0007669"/>
    <property type="project" value="InterPro"/>
</dbReference>
<comment type="cofactor">
    <cofactor evidence="1 6">
        <name>heme</name>
        <dbReference type="ChEBI" id="CHEBI:30413"/>
    </cofactor>
</comment>
<dbReference type="GO" id="GO:0004497">
    <property type="term" value="F:monooxygenase activity"/>
    <property type="evidence" value="ECO:0007669"/>
    <property type="project" value="InterPro"/>
</dbReference>
<reference evidence="8 9" key="1">
    <citation type="submission" date="2015-05" db="EMBL/GenBank/DDBJ databases">
        <authorList>
            <person name="Wang D.B."/>
            <person name="Wang M."/>
        </authorList>
    </citation>
    <scope>NUCLEOTIDE SEQUENCE [LARGE SCALE GENOMIC DNA]</scope>
    <source>
        <strain evidence="8">VL1</strain>
    </source>
</reference>
<dbReference type="FunFam" id="1.10.630.10:FF:000050">
    <property type="entry name" value="Cytochrome P450 monooxygenase"/>
    <property type="match status" value="1"/>
</dbReference>
<dbReference type="Proteomes" id="UP000044602">
    <property type="component" value="Unassembled WGS sequence"/>
</dbReference>
<evidence type="ECO:0000256" key="1">
    <source>
        <dbReference type="ARBA" id="ARBA00001971"/>
    </source>
</evidence>
<feature type="compositionally biased region" description="Basic and acidic residues" evidence="7">
    <location>
        <begin position="152"/>
        <end position="171"/>
    </location>
</feature>
<feature type="binding site" description="axial binding residue" evidence="6">
    <location>
        <position position="1272"/>
    </location>
    <ligand>
        <name>heme</name>
        <dbReference type="ChEBI" id="CHEBI:30413"/>
    </ligand>
    <ligandPart>
        <name>Fe</name>
        <dbReference type="ChEBI" id="CHEBI:18248"/>
    </ligandPart>
</feature>
<proteinExistence type="inferred from homology"/>
<feature type="region of interest" description="Disordered" evidence="7">
    <location>
        <begin position="680"/>
        <end position="714"/>
    </location>
</feature>
<evidence type="ECO:0000256" key="2">
    <source>
        <dbReference type="ARBA" id="ARBA00010617"/>
    </source>
</evidence>
<evidence type="ECO:0000313" key="9">
    <source>
        <dbReference type="Proteomes" id="UP000044602"/>
    </source>
</evidence>
<feature type="compositionally biased region" description="Polar residues" evidence="7">
    <location>
        <begin position="684"/>
        <end position="694"/>
    </location>
</feature>
<dbReference type="CDD" id="cd11060">
    <property type="entry name" value="CYP57A1-like"/>
    <property type="match status" value="1"/>
</dbReference>
<evidence type="ECO:0000256" key="4">
    <source>
        <dbReference type="ARBA" id="ARBA00022723"/>
    </source>
</evidence>
<accession>A0A0G4KHM3</accession>
<feature type="compositionally biased region" description="Basic and acidic residues" evidence="7">
    <location>
        <begin position="186"/>
        <end position="195"/>
    </location>
</feature>
<evidence type="ECO:0000256" key="6">
    <source>
        <dbReference type="PIRSR" id="PIRSR602401-1"/>
    </source>
</evidence>
<dbReference type="PRINTS" id="PR00385">
    <property type="entry name" value="P450"/>
</dbReference>
<name>A0A0G4KHM3_VERLO</name>
<evidence type="ECO:0000256" key="7">
    <source>
        <dbReference type="SAM" id="MobiDB-lite"/>
    </source>
</evidence>
<keyword evidence="4 6" id="KW-0479">Metal-binding</keyword>
<feature type="region of interest" description="Disordered" evidence="7">
    <location>
        <begin position="20"/>
        <end position="79"/>
    </location>
</feature>
<dbReference type="EMBL" id="CVQH01001114">
    <property type="protein sequence ID" value="CRJ97205.1"/>
    <property type="molecule type" value="Genomic_DNA"/>
</dbReference>
<dbReference type="PRINTS" id="PR00463">
    <property type="entry name" value="EP450I"/>
</dbReference>
<sequence length="1332" mass="149311">MARPMIAQLTRAIFNTIDSSFDEPATPAMHLDTADDPALDDGDVSSDDEPDDIPNIILPTTPRLRSSPHAELVTSGHPRQRMQLDGKETLVERHPLMDDVENDLFIPLNLEHLNSALAVPPRGISGPAAPSPFPLNSSQRPGIQRKISQPFAEHDVESEPPRQTEPTDKSPIESNDLPAQPAWARLLEEHREGEVSRTNGALMIEESRRETARATVEHARVTVTEEEDSKQWPGKAQDMTPSAPVQTMAGGRDMENGPEPGESEPREATMDLTEQAVLSQPRQQPSKNPSPSDDDDIYEPSADSAGEAADNPQRLATRPLSVDATDHAVLPPAVPVTPEPKECGHAQMPKPRRSSRILQADSTSHDIESPVLRTELYGPASSLSSAQVLVMHGNQRAKQNHIVVAKDPEPYPDASLLLSFDPGRFSPLTKPVSSKHLVRITDLLSSPEWINGMETWNNRLIDDPLSIAMHYESDTCNRLGRHMLCLARICKEIPRRPGTRKQFRYFGDTDSDYKSPVPKYIEGLDNHVEEVTTKMLGPDSSTPAKSRRQVAMDIRRNIMPLAIYMIELVFLAGASAVGVGQLNAIPEHAEHTSQTLQLLRRVLVWVGRLERAAAEEFASASNRQQDMGPDASPLILDRHGLDVMIRKLQKAVGDSYTALNKQIDKANRPTTRQENHLDKLAEENLQNTQRGESTQAKRRRNGEKQAAREEAKRRCIESVRRFTEGPTRDTRRPAHRSVAQLPAERGGSNEHYYALEVPQRVPTPPGTSARAYPDEVFKRVLRALKYSQKPDVETIAESMKYHVEDVWDVIALLKRAAEAQQRVDGRRMPDGLRHWWRFYDVWGQRPENTHIALHKKHGDVVRLGPNTLSFADPAALKTIYGLNKGFVKSDFYIVQQSIVQGNRLQSLFSTTDNGFHSQFRRCVNSAFSMSALVQYEPFVDNTAKLFLDQTEKFFAGKPEGCDFTRWLQFYAFDVIGEITYSKRHGFVEKNEDIDGIVDYLGKLFLYVAPVGQIPFLDLLLLKNPVYLKLSQWGLIDSTFPVARFARARMSERLPALLDQEKPLLPVTAAAKQKQQPDLLSKFLAARESRPEFMSDTLVQTMAVSMAFAGSETTAITLSAVFYYLLRTPAALASLRSEIDDAARKGKFEDTTTGLVTWNEARELEYLDACVNEAFRLHPAPGLPLERIVPPGGAEIAGVFVPGGTIVGCNAWVIHRNKAVFGDDVEVYRPERWLIGQGRNPAELSKEELESEDRRVKEMKGTMLQFGMGSRTCIGKNISLLEIYKVVPSLLRRFEINFQDPSRDWEIVNAWFVKQNNFWVTFDKRDIVQPVAA</sequence>
<dbReference type="Gene3D" id="1.10.630.10">
    <property type="entry name" value="Cytochrome P450"/>
    <property type="match status" value="1"/>
</dbReference>
<keyword evidence="9" id="KW-1185">Reference proteome</keyword>
<protein>
    <submittedName>
        <fullName evidence="8">Uncharacterized protein</fullName>
    </submittedName>
</protein>
<feature type="compositionally biased region" description="Acidic residues" evidence="7">
    <location>
        <begin position="34"/>
        <end position="52"/>
    </location>
</feature>
<feature type="region of interest" description="Disordered" evidence="7">
    <location>
        <begin position="151"/>
        <end position="366"/>
    </location>
</feature>
<feature type="compositionally biased region" description="Basic and acidic residues" evidence="7">
    <location>
        <begin position="702"/>
        <end position="714"/>
    </location>
</feature>
<keyword evidence="5 6" id="KW-0408">Iron</keyword>
<dbReference type="SUPFAM" id="SSF48264">
    <property type="entry name" value="Cytochrome P450"/>
    <property type="match status" value="1"/>
</dbReference>
<dbReference type="InterPro" id="IPR001128">
    <property type="entry name" value="Cyt_P450"/>
</dbReference>
<dbReference type="InterPro" id="IPR036396">
    <property type="entry name" value="Cyt_P450_sf"/>
</dbReference>
<comment type="similarity">
    <text evidence="2">Belongs to the cytochrome P450 family.</text>
</comment>
<dbReference type="GO" id="GO:0005506">
    <property type="term" value="F:iron ion binding"/>
    <property type="evidence" value="ECO:0007669"/>
    <property type="project" value="InterPro"/>
</dbReference>
<dbReference type="InterPro" id="IPR017972">
    <property type="entry name" value="Cyt_P450_CS"/>
</dbReference>
<gene>
    <name evidence="8" type="ORF">BN1708_009459</name>
</gene>
<feature type="compositionally biased region" description="Polar residues" evidence="7">
    <location>
        <begin position="276"/>
        <end position="287"/>
    </location>
</feature>
<dbReference type="PROSITE" id="PS00086">
    <property type="entry name" value="CYTOCHROME_P450"/>
    <property type="match status" value="1"/>
</dbReference>
<dbReference type="InterPro" id="IPR050121">
    <property type="entry name" value="Cytochrome_P450_monoxygenase"/>
</dbReference>
<evidence type="ECO:0000256" key="5">
    <source>
        <dbReference type="ARBA" id="ARBA00023004"/>
    </source>
</evidence>
<dbReference type="STRING" id="100787.A0A0G4KHM3"/>
<evidence type="ECO:0000313" key="8">
    <source>
        <dbReference type="EMBL" id="CRJ97205.1"/>
    </source>
</evidence>
<evidence type="ECO:0000256" key="3">
    <source>
        <dbReference type="ARBA" id="ARBA00022617"/>
    </source>
</evidence>
<dbReference type="PANTHER" id="PTHR24305">
    <property type="entry name" value="CYTOCHROME P450"/>
    <property type="match status" value="1"/>
</dbReference>
<dbReference type="Pfam" id="PF00067">
    <property type="entry name" value="p450"/>
    <property type="match status" value="1"/>
</dbReference>